<keyword evidence="10" id="KW-1185">Reference proteome</keyword>
<feature type="transmembrane region" description="Helical" evidence="7">
    <location>
        <begin position="446"/>
        <end position="470"/>
    </location>
</feature>
<evidence type="ECO:0000256" key="2">
    <source>
        <dbReference type="ARBA" id="ARBA00006058"/>
    </source>
</evidence>
<evidence type="ECO:0008006" key="11">
    <source>
        <dbReference type="Google" id="ProtNLM"/>
    </source>
</evidence>
<feature type="signal peptide" evidence="8">
    <location>
        <begin position="1"/>
        <end position="28"/>
    </location>
</feature>
<keyword evidence="8" id="KW-0732">Signal</keyword>
<evidence type="ECO:0000256" key="3">
    <source>
        <dbReference type="ARBA" id="ARBA00022692"/>
    </source>
</evidence>
<dbReference type="GO" id="GO:0005902">
    <property type="term" value="C:microvillus"/>
    <property type="evidence" value="ECO:0007669"/>
    <property type="project" value="TreeGrafter"/>
</dbReference>
<dbReference type="AlphaFoldDB" id="A0A914B4Z1"/>
<keyword evidence="3 7" id="KW-0812">Transmembrane</keyword>
<evidence type="ECO:0000256" key="8">
    <source>
        <dbReference type="SAM" id="SignalP"/>
    </source>
</evidence>
<comment type="subcellular location">
    <subcellularLocation>
        <location evidence="1">Membrane</location>
        <topology evidence="1">Multi-pass membrane protein</topology>
    </subcellularLocation>
</comment>
<evidence type="ECO:0000256" key="5">
    <source>
        <dbReference type="ARBA" id="ARBA00023136"/>
    </source>
</evidence>
<dbReference type="RefSeq" id="XP_038070555.1">
    <property type="nucleotide sequence ID" value="XM_038214627.1"/>
</dbReference>
<keyword evidence="4 7" id="KW-1133">Transmembrane helix</keyword>
<evidence type="ECO:0000313" key="10">
    <source>
        <dbReference type="Proteomes" id="UP000887568"/>
    </source>
</evidence>
<feature type="transmembrane region" description="Helical" evidence="7">
    <location>
        <begin position="491"/>
        <end position="517"/>
    </location>
</feature>
<evidence type="ECO:0000256" key="4">
    <source>
        <dbReference type="ARBA" id="ARBA00022989"/>
    </source>
</evidence>
<feature type="chain" id="PRO_5038275741" description="Prominin-1-A-like" evidence="8">
    <location>
        <begin position="29"/>
        <end position="877"/>
    </location>
</feature>
<organism evidence="9 10">
    <name type="scientific">Patiria miniata</name>
    <name type="common">Bat star</name>
    <name type="synonym">Asterina miniata</name>
    <dbReference type="NCBI Taxonomy" id="46514"/>
    <lineage>
        <taxon>Eukaryota</taxon>
        <taxon>Metazoa</taxon>
        <taxon>Echinodermata</taxon>
        <taxon>Eleutherozoa</taxon>
        <taxon>Asterozoa</taxon>
        <taxon>Asteroidea</taxon>
        <taxon>Valvatacea</taxon>
        <taxon>Valvatida</taxon>
        <taxon>Asterinidae</taxon>
        <taxon>Patiria</taxon>
    </lineage>
</organism>
<dbReference type="GeneID" id="119739632"/>
<evidence type="ECO:0000313" key="9">
    <source>
        <dbReference type="EnsemblMetazoa" id="XP_038070556.1"/>
    </source>
</evidence>
<dbReference type="RefSeq" id="XP_038070554.1">
    <property type="nucleotide sequence ID" value="XM_038214626.1"/>
</dbReference>
<feature type="transmembrane region" description="Helical" evidence="7">
    <location>
        <begin position="806"/>
        <end position="826"/>
    </location>
</feature>
<evidence type="ECO:0000256" key="1">
    <source>
        <dbReference type="ARBA" id="ARBA00004141"/>
    </source>
</evidence>
<dbReference type="RefSeq" id="XP_038070556.1">
    <property type="nucleotide sequence ID" value="XM_038214628.1"/>
</dbReference>
<dbReference type="RefSeq" id="XP_038070553.1">
    <property type="nucleotide sequence ID" value="XM_038214625.1"/>
</dbReference>
<dbReference type="GO" id="GO:0005929">
    <property type="term" value="C:cilium"/>
    <property type="evidence" value="ECO:0007669"/>
    <property type="project" value="TreeGrafter"/>
</dbReference>
<dbReference type="Proteomes" id="UP000887568">
    <property type="component" value="Unplaced"/>
</dbReference>
<dbReference type="PANTHER" id="PTHR22730:SF1">
    <property type="entry name" value="PROMININ-LIKE PROTEIN"/>
    <property type="match status" value="1"/>
</dbReference>
<comment type="similarity">
    <text evidence="2">Belongs to the prominin family.</text>
</comment>
<reference evidence="9" key="1">
    <citation type="submission" date="2022-11" db="UniProtKB">
        <authorList>
            <consortium name="EnsemblMetazoa"/>
        </authorList>
    </citation>
    <scope>IDENTIFICATION</scope>
</reference>
<dbReference type="PANTHER" id="PTHR22730">
    <property type="entry name" value="PROMININ PROM PROTEIN"/>
    <property type="match status" value="1"/>
</dbReference>
<evidence type="ECO:0000256" key="7">
    <source>
        <dbReference type="SAM" id="Phobius"/>
    </source>
</evidence>
<accession>A0A914B4Z1</accession>
<dbReference type="EnsemblMetazoa" id="XM_038214628.1">
    <property type="protein sequence ID" value="XP_038070556.1"/>
    <property type="gene ID" value="LOC119739632"/>
</dbReference>
<dbReference type="EnsemblMetazoa" id="XM_038214626.1">
    <property type="protein sequence ID" value="XP_038070554.1"/>
    <property type="gene ID" value="LOC119739632"/>
</dbReference>
<name>A0A914B4Z1_PATMI</name>
<dbReference type="OMA" id="IVCAYMV"/>
<protein>
    <recommendedName>
        <fullName evidence="11">Prominin-1-A-like</fullName>
    </recommendedName>
</protein>
<evidence type="ECO:0000256" key="6">
    <source>
        <dbReference type="ARBA" id="ARBA00023180"/>
    </source>
</evidence>
<keyword evidence="5 7" id="KW-0472">Membrane</keyword>
<dbReference type="EnsemblMetazoa" id="XM_038214625.1">
    <property type="protein sequence ID" value="XP_038070553.1"/>
    <property type="gene ID" value="LOC119739632"/>
</dbReference>
<dbReference type="GO" id="GO:0015485">
    <property type="term" value="F:cholesterol binding"/>
    <property type="evidence" value="ECO:0007669"/>
    <property type="project" value="TreeGrafter"/>
</dbReference>
<sequence length="877" mass="94667">MKMAPTTLVKWLPAIALVLIVSISVGQCANSNNNGNLTLDNVPSDHVYQSSGEYDEGGFPLPTTWGLIDSFLNTISPASPPYELITGVISGQTAFSVSLLTGSISSLTGNLMGFAICFIIGALFVVIFPIVALCFCCCRCCGNCGGKMYQKEGNYDRIKRVVFGFLLALCMGFIVGGVATAFCVNTFTSQKVESLPQDVVDNIDDMVSFVTYTLQEINFTVVDQLNYTLTQVTQDLTAIDQLVGVPVKQELSSIVQPAIDAIYPLDNSISSTYNGLVNINTTQASVEDMWLEVKTRVDQAFTDLTSACASCTGSCCSAPSAPDFTGLNMNADWRDINLGMGHGSFPQTVVDSAIVSMADVNNADLSSAADEGASNFNNLPETLKNTTQSQIDAIVSTINGLSGSIFDLLSAATSQLAGIVGQVDGYRDTINSFTPFIQDYDPYRSYALIGFYSVLLVIAVLFLFGLILGVAGYNSDVSPAHRGNCSHCGGVFMMAAVGIAFIFLTFFMLFTMLLFIVGGPVDRLVCDPLVSGELFAETIDKKDALGPGYFLGQTLFQNGNISLTLTGILDDCEANKAVYEAFQLDSYLNISALLDFQQFIPDIGSQFTNVTGDLTDVDILTPSTRQILIDFRDSPADNINWTLFKEELAKDLTNDVNSADDLSVLAGLLNTFASTLSGGDVTTFQNLATTLSDIQTNYIAPLLTERDTLSTHITDLESVTSTIDSLVNATIAAADSAQAHLDSSGPTLIAQEVGDYENRILGYPDQFVTYAFNQLENEIGKCRPVYNLWTSLINSFCRGILESVNALWLIMGWCIFFLLPATIFGVKLAKHYRRMDRDDSSGNAHTRYGSDGDMEMIVQDGHGSNHFSSNKVAPSYA</sequence>
<proteinExistence type="inferred from homology"/>
<keyword evidence="6" id="KW-0325">Glycoprotein</keyword>
<feature type="transmembrane region" description="Helical" evidence="7">
    <location>
        <begin position="161"/>
        <end position="182"/>
    </location>
</feature>
<dbReference type="EnsemblMetazoa" id="XM_038214627.1">
    <property type="protein sequence ID" value="XP_038070555.1"/>
    <property type="gene ID" value="LOC119739632"/>
</dbReference>
<feature type="transmembrane region" description="Helical" evidence="7">
    <location>
        <begin position="111"/>
        <end position="140"/>
    </location>
</feature>
<dbReference type="InterPro" id="IPR008795">
    <property type="entry name" value="Prominin"/>
</dbReference>
<dbReference type="GO" id="GO:0071914">
    <property type="term" value="C:prominosome"/>
    <property type="evidence" value="ECO:0007669"/>
    <property type="project" value="TreeGrafter"/>
</dbReference>
<dbReference type="OrthoDB" id="6229420at2759"/>
<dbReference type="Pfam" id="PF05478">
    <property type="entry name" value="Prominin"/>
    <property type="match status" value="1"/>
</dbReference>
<dbReference type="GO" id="GO:0016324">
    <property type="term" value="C:apical plasma membrane"/>
    <property type="evidence" value="ECO:0007669"/>
    <property type="project" value="TreeGrafter"/>
</dbReference>
<dbReference type="GO" id="GO:0009986">
    <property type="term" value="C:cell surface"/>
    <property type="evidence" value="ECO:0007669"/>
    <property type="project" value="TreeGrafter"/>
</dbReference>